<dbReference type="AlphaFoldDB" id="S6WDR7"/>
<organism evidence="1 2">
    <name type="scientific">Pseudomonas syringae pv. actinidiae ICMP 18807</name>
    <dbReference type="NCBI Taxonomy" id="1194404"/>
    <lineage>
        <taxon>Bacteria</taxon>
        <taxon>Pseudomonadati</taxon>
        <taxon>Pseudomonadota</taxon>
        <taxon>Gammaproteobacteria</taxon>
        <taxon>Pseudomonadales</taxon>
        <taxon>Pseudomonadaceae</taxon>
        <taxon>Pseudomonas</taxon>
        <taxon>Pseudomonas syringae</taxon>
    </lineage>
</organism>
<protein>
    <submittedName>
        <fullName evidence="1">Uncharacterized protein</fullName>
    </submittedName>
</protein>
<dbReference type="EMBL" id="AOKG01000039">
    <property type="protein sequence ID" value="EPN64371.1"/>
    <property type="molecule type" value="Genomic_DNA"/>
</dbReference>
<evidence type="ECO:0000313" key="1">
    <source>
        <dbReference type="EMBL" id="EPN64371.1"/>
    </source>
</evidence>
<evidence type="ECO:0000313" key="2">
    <source>
        <dbReference type="Proteomes" id="UP000015729"/>
    </source>
</evidence>
<comment type="caution">
    <text evidence="1">The sequence shown here is derived from an EMBL/GenBank/DDBJ whole genome shotgun (WGS) entry which is preliminary data.</text>
</comment>
<gene>
    <name evidence="1" type="ORF">A244_00555</name>
</gene>
<sequence length="61" mass="6969">MHQYQLPGLQGADVQRRAAQAQVFATNAQVLTARRRCLGRVTRDRQLLVERLAALVVNRKR</sequence>
<dbReference type="PATRIC" id="fig|1194404.4.peg.117"/>
<name>S6WDR7_PSESF</name>
<reference evidence="1 2" key="1">
    <citation type="journal article" date="2013" name="PLoS Pathog.">
        <title>Genomic analysis of the Kiwifruit pathogen Pseudomonas syringae pv. actinidiae provides insight into the origins of an emergent plant disease.</title>
        <authorList>
            <person name="McCann H.C."/>
            <person name="Rikkerink E.H."/>
            <person name="Bertels F."/>
            <person name="Fiers M."/>
            <person name="Lu A."/>
            <person name="Rees-George J."/>
            <person name="Andersen M.T."/>
            <person name="Gleave A.P."/>
            <person name="Haubold B."/>
            <person name="Wohlers M.W."/>
            <person name="Guttman D.S."/>
            <person name="Wang P.W."/>
            <person name="Straub C."/>
            <person name="Vanneste J.L."/>
            <person name="Rainey P.B."/>
            <person name="Templeton M.D."/>
        </authorList>
    </citation>
    <scope>NUCLEOTIDE SEQUENCE [LARGE SCALE GENOMIC DNA]</scope>
    <source>
        <strain evidence="1 2">ICMP 18807</strain>
    </source>
</reference>
<dbReference type="Proteomes" id="UP000015729">
    <property type="component" value="Unassembled WGS sequence"/>
</dbReference>
<accession>S6WDR7</accession>
<proteinExistence type="predicted"/>